<protein>
    <submittedName>
        <fullName evidence="2">Uncharacterized protein</fullName>
    </submittedName>
</protein>
<name>A0ABU3Q913_9SPHN</name>
<sequence>MPMLGDMLAAARDSAGNFQAWLRQSDPALAANVAEAAERTGLTPTSYVRAAVADFSRFAGEEDWATLTSSLRDSGDPGTICLLAMVHWRLTASACGDHSHSHHHQAQGTADERPIERSA</sequence>
<dbReference type="RefSeq" id="WP_315726991.1">
    <property type="nucleotide sequence ID" value="NZ_JAVUPU010000006.1"/>
</dbReference>
<proteinExistence type="predicted"/>
<dbReference type="EMBL" id="JAVUPU010000006">
    <property type="protein sequence ID" value="MDT9599895.1"/>
    <property type="molecule type" value="Genomic_DNA"/>
</dbReference>
<dbReference type="Proteomes" id="UP001259572">
    <property type="component" value="Unassembled WGS sequence"/>
</dbReference>
<evidence type="ECO:0000313" key="2">
    <source>
        <dbReference type="EMBL" id="MDT9599895.1"/>
    </source>
</evidence>
<comment type="caution">
    <text evidence="2">The sequence shown here is derived from an EMBL/GenBank/DDBJ whole genome shotgun (WGS) entry which is preliminary data.</text>
</comment>
<keyword evidence="3" id="KW-1185">Reference proteome</keyword>
<reference evidence="2 3" key="1">
    <citation type="submission" date="2023-05" db="EMBL/GenBank/DDBJ databases">
        <authorList>
            <person name="Guo Y."/>
        </authorList>
    </citation>
    <scope>NUCLEOTIDE SEQUENCE [LARGE SCALE GENOMIC DNA]</scope>
    <source>
        <strain evidence="2 3">GR2756</strain>
    </source>
</reference>
<organism evidence="2 3">
    <name type="scientific">Sphingosinicella rhizophila</name>
    <dbReference type="NCBI Taxonomy" id="3050082"/>
    <lineage>
        <taxon>Bacteria</taxon>
        <taxon>Pseudomonadati</taxon>
        <taxon>Pseudomonadota</taxon>
        <taxon>Alphaproteobacteria</taxon>
        <taxon>Sphingomonadales</taxon>
        <taxon>Sphingosinicellaceae</taxon>
        <taxon>Sphingosinicella</taxon>
    </lineage>
</organism>
<feature type="region of interest" description="Disordered" evidence="1">
    <location>
        <begin position="96"/>
        <end position="119"/>
    </location>
</feature>
<evidence type="ECO:0000256" key="1">
    <source>
        <dbReference type="SAM" id="MobiDB-lite"/>
    </source>
</evidence>
<gene>
    <name evidence="2" type="ORF">RQX22_13115</name>
</gene>
<accession>A0ABU3Q913</accession>
<feature type="compositionally biased region" description="Basic and acidic residues" evidence="1">
    <location>
        <begin position="110"/>
        <end position="119"/>
    </location>
</feature>
<evidence type="ECO:0000313" key="3">
    <source>
        <dbReference type="Proteomes" id="UP001259572"/>
    </source>
</evidence>